<accession>A0A0F9NYZ0</accession>
<dbReference type="AlphaFoldDB" id="A0A0F9NYZ0"/>
<protein>
    <recommendedName>
        <fullName evidence="2">Isochorismatase-like domain-containing protein</fullName>
    </recommendedName>
</protein>
<dbReference type="InterPro" id="IPR050272">
    <property type="entry name" value="Isochorismatase-like_hydrls"/>
</dbReference>
<reference evidence="3" key="1">
    <citation type="journal article" date="2015" name="Nature">
        <title>Complex archaea that bridge the gap between prokaryotes and eukaryotes.</title>
        <authorList>
            <person name="Spang A."/>
            <person name="Saw J.H."/>
            <person name="Jorgensen S.L."/>
            <person name="Zaremba-Niedzwiedzka K."/>
            <person name="Martijn J."/>
            <person name="Lind A.E."/>
            <person name="van Eijk R."/>
            <person name="Schleper C."/>
            <person name="Guy L."/>
            <person name="Ettema T.J."/>
        </authorList>
    </citation>
    <scope>NUCLEOTIDE SEQUENCE</scope>
</reference>
<dbReference type="PRINTS" id="PR01398">
    <property type="entry name" value="ISCHRISMTASE"/>
</dbReference>
<sequence length="171" mass="19415">MDKALLVIDMLNDFVHPQGTLYFPQGEAIIPNIDAKIIRYRTEGNLIVYICDSHDLDDKEFDRFPPHAVKGTSGAAVIFELAPLQNEMIVEKQRYSGFYNTNLINFLRRVDNPIVEVVGVCTSICVMDTVGGLVNRDYKVVVPRDCVADFDQEMHEFALKRMKNIYGAEIV</sequence>
<dbReference type="Gene3D" id="3.40.50.850">
    <property type="entry name" value="Isochorismatase-like"/>
    <property type="match status" value="1"/>
</dbReference>
<dbReference type="EMBL" id="LAZR01006188">
    <property type="protein sequence ID" value="KKM94060.1"/>
    <property type="molecule type" value="Genomic_DNA"/>
</dbReference>
<dbReference type="CDD" id="cd00431">
    <property type="entry name" value="cysteine_hydrolases"/>
    <property type="match status" value="1"/>
</dbReference>
<dbReference type="SUPFAM" id="SSF52499">
    <property type="entry name" value="Isochorismatase-like hydrolases"/>
    <property type="match status" value="1"/>
</dbReference>
<dbReference type="Pfam" id="PF00857">
    <property type="entry name" value="Isochorismatase"/>
    <property type="match status" value="1"/>
</dbReference>
<dbReference type="InterPro" id="IPR016291">
    <property type="entry name" value="Isochorismatase"/>
</dbReference>
<organism evidence="3">
    <name type="scientific">marine sediment metagenome</name>
    <dbReference type="NCBI Taxonomy" id="412755"/>
    <lineage>
        <taxon>unclassified sequences</taxon>
        <taxon>metagenomes</taxon>
        <taxon>ecological metagenomes</taxon>
    </lineage>
</organism>
<name>A0A0F9NYZ0_9ZZZZ</name>
<dbReference type="GO" id="GO:0008908">
    <property type="term" value="F:isochorismatase activity"/>
    <property type="evidence" value="ECO:0007669"/>
    <property type="project" value="InterPro"/>
</dbReference>
<dbReference type="InterPro" id="IPR000868">
    <property type="entry name" value="Isochorismatase-like_dom"/>
</dbReference>
<dbReference type="PANTHER" id="PTHR43540">
    <property type="entry name" value="PEROXYUREIDOACRYLATE/UREIDOACRYLATE AMIDOHYDROLASE-RELATED"/>
    <property type="match status" value="1"/>
</dbReference>
<dbReference type="InterPro" id="IPR036380">
    <property type="entry name" value="Isochorismatase-like_sf"/>
</dbReference>
<comment type="caution">
    <text evidence="3">The sequence shown here is derived from an EMBL/GenBank/DDBJ whole genome shotgun (WGS) entry which is preliminary data.</text>
</comment>
<dbReference type="PANTHER" id="PTHR43540:SF6">
    <property type="entry name" value="ISOCHORISMATASE-LIKE DOMAIN-CONTAINING PROTEIN"/>
    <property type="match status" value="1"/>
</dbReference>
<evidence type="ECO:0000313" key="3">
    <source>
        <dbReference type="EMBL" id="KKM94060.1"/>
    </source>
</evidence>
<keyword evidence="1" id="KW-0378">Hydrolase</keyword>
<feature type="domain" description="Isochorismatase-like" evidence="2">
    <location>
        <begin position="4"/>
        <end position="165"/>
    </location>
</feature>
<proteinExistence type="predicted"/>
<gene>
    <name evidence="3" type="ORF">LCGC14_1202200</name>
</gene>
<evidence type="ECO:0000259" key="2">
    <source>
        <dbReference type="Pfam" id="PF00857"/>
    </source>
</evidence>
<evidence type="ECO:0000256" key="1">
    <source>
        <dbReference type="ARBA" id="ARBA00022801"/>
    </source>
</evidence>